<protein>
    <submittedName>
        <fullName evidence="1">Uncharacterized protein</fullName>
    </submittedName>
</protein>
<evidence type="ECO:0000313" key="1">
    <source>
        <dbReference type="EMBL" id="KAK9288425.1"/>
    </source>
</evidence>
<evidence type="ECO:0000313" key="2">
    <source>
        <dbReference type="Proteomes" id="UP001415857"/>
    </source>
</evidence>
<name>A0AAP0S721_LIQFO</name>
<reference evidence="1 2" key="1">
    <citation type="journal article" date="2024" name="Plant J.">
        <title>Genome sequences and population genomics reveal climatic adaptation and genomic divergence between two closely related sweetgum species.</title>
        <authorList>
            <person name="Xu W.Q."/>
            <person name="Ren C.Q."/>
            <person name="Zhang X.Y."/>
            <person name="Comes H.P."/>
            <person name="Liu X.H."/>
            <person name="Li Y.G."/>
            <person name="Kettle C.J."/>
            <person name="Jalonen R."/>
            <person name="Gaisberger H."/>
            <person name="Ma Y.Z."/>
            <person name="Qiu Y.X."/>
        </authorList>
    </citation>
    <scope>NUCLEOTIDE SEQUENCE [LARGE SCALE GENOMIC DNA]</scope>
    <source>
        <strain evidence="1">Hangzhou</strain>
    </source>
</reference>
<dbReference type="Proteomes" id="UP001415857">
    <property type="component" value="Unassembled WGS sequence"/>
</dbReference>
<dbReference type="EMBL" id="JBBPBK010000003">
    <property type="protein sequence ID" value="KAK9288425.1"/>
    <property type="molecule type" value="Genomic_DNA"/>
</dbReference>
<sequence length="87" mass="9703">MGCDIRHSLFAEDEDDLDFEDLQGGSIIDLVKNSKEDGEDFGLEDEIDHMVVLMVAVLNKVLEEFSLMPKKVARQVVFSSIAGMTII</sequence>
<proteinExistence type="predicted"/>
<dbReference type="AlphaFoldDB" id="A0AAP0S721"/>
<accession>A0AAP0S721</accession>
<gene>
    <name evidence="1" type="ORF">L1049_016882</name>
</gene>
<comment type="caution">
    <text evidence="1">The sequence shown here is derived from an EMBL/GenBank/DDBJ whole genome shotgun (WGS) entry which is preliminary data.</text>
</comment>
<keyword evidence="2" id="KW-1185">Reference proteome</keyword>
<organism evidence="1 2">
    <name type="scientific">Liquidambar formosana</name>
    <name type="common">Formosan gum</name>
    <dbReference type="NCBI Taxonomy" id="63359"/>
    <lineage>
        <taxon>Eukaryota</taxon>
        <taxon>Viridiplantae</taxon>
        <taxon>Streptophyta</taxon>
        <taxon>Embryophyta</taxon>
        <taxon>Tracheophyta</taxon>
        <taxon>Spermatophyta</taxon>
        <taxon>Magnoliopsida</taxon>
        <taxon>eudicotyledons</taxon>
        <taxon>Gunneridae</taxon>
        <taxon>Pentapetalae</taxon>
        <taxon>Saxifragales</taxon>
        <taxon>Altingiaceae</taxon>
        <taxon>Liquidambar</taxon>
    </lineage>
</organism>